<accession>A0A8S9YMX8</accession>
<evidence type="ECO:0000256" key="1">
    <source>
        <dbReference type="SAM" id="MobiDB-lite"/>
    </source>
</evidence>
<sequence length="188" mass="21126">MDLLDIFHVKATESLFRSLENLKQKSYRIVLTSGENGMQLRIITADNESSFQLNPEGTISNYFSVSEVLGSSGTFIGLFTGRLRVEANEESFKHAREGLIKDVEQNRQQKLEMLMYQAESASLLKTERIKKSQKSLKRVAPSKKPPSKVATTKDTDSSTTPQVAHHENKAKKTHAVKQVFHVVLFGIC</sequence>
<evidence type="ECO:0000313" key="3">
    <source>
        <dbReference type="Proteomes" id="UP000822476"/>
    </source>
</evidence>
<keyword evidence="3" id="KW-1185">Reference proteome</keyword>
<gene>
    <name evidence="2" type="ORF">EG68_06995</name>
</gene>
<reference evidence="2" key="1">
    <citation type="submission" date="2019-07" db="EMBL/GenBank/DDBJ databases">
        <title>Annotation for the trematode Paragonimus miyazaki's.</title>
        <authorList>
            <person name="Choi Y.-J."/>
        </authorList>
    </citation>
    <scope>NUCLEOTIDE SEQUENCE</scope>
    <source>
        <strain evidence="2">Japan</strain>
    </source>
</reference>
<evidence type="ECO:0000313" key="2">
    <source>
        <dbReference type="EMBL" id="KAF7256062.1"/>
    </source>
</evidence>
<feature type="region of interest" description="Disordered" evidence="1">
    <location>
        <begin position="133"/>
        <end position="171"/>
    </location>
</feature>
<name>A0A8S9YMX8_9TREM</name>
<organism evidence="2 3">
    <name type="scientific">Paragonimus skrjabini miyazakii</name>
    <dbReference type="NCBI Taxonomy" id="59628"/>
    <lineage>
        <taxon>Eukaryota</taxon>
        <taxon>Metazoa</taxon>
        <taxon>Spiralia</taxon>
        <taxon>Lophotrochozoa</taxon>
        <taxon>Platyhelminthes</taxon>
        <taxon>Trematoda</taxon>
        <taxon>Digenea</taxon>
        <taxon>Plagiorchiida</taxon>
        <taxon>Troglotremata</taxon>
        <taxon>Troglotrematidae</taxon>
        <taxon>Paragonimus</taxon>
    </lineage>
</organism>
<proteinExistence type="predicted"/>
<dbReference type="OrthoDB" id="6247891at2759"/>
<comment type="caution">
    <text evidence="2">The sequence shown here is derived from an EMBL/GenBank/DDBJ whole genome shotgun (WGS) entry which is preliminary data.</text>
</comment>
<dbReference type="EMBL" id="JTDE01003428">
    <property type="protein sequence ID" value="KAF7256062.1"/>
    <property type="molecule type" value="Genomic_DNA"/>
</dbReference>
<dbReference type="Proteomes" id="UP000822476">
    <property type="component" value="Unassembled WGS sequence"/>
</dbReference>
<dbReference type="AlphaFoldDB" id="A0A8S9YMX8"/>
<protein>
    <submittedName>
        <fullName evidence="2">Uncharacterized protein</fullName>
    </submittedName>
</protein>